<protein>
    <submittedName>
        <fullName evidence="1">Uncharacterized protein</fullName>
    </submittedName>
</protein>
<dbReference type="RefSeq" id="WP_264138706.1">
    <property type="nucleotide sequence ID" value="NZ_JAOYOD010000001.1"/>
</dbReference>
<organism evidence="1 2">
    <name type="scientific">Reichenbachiella ulvae</name>
    <dbReference type="NCBI Taxonomy" id="2980104"/>
    <lineage>
        <taxon>Bacteria</taxon>
        <taxon>Pseudomonadati</taxon>
        <taxon>Bacteroidota</taxon>
        <taxon>Cytophagia</taxon>
        <taxon>Cytophagales</taxon>
        <taxon>Reichenbachiellaceae</taxon>
        <taxon>Reichenbachiella</taxon>
    </lineage>
</organism>
<dbReference type="Proteomes" id="UP001300692">
    <property type="component" value="Unassembled WGS sequence"/>
</dbReference>
<name>A0ABT3CW13_9BACT</name>
<evidence type="ECO:0000313" key="2">
    <source>
        <dbReference type="Proteomes" id="UP001300692"/>
    </source>
</evidence>
<sequence length="400" mass="47923">MRYELEVLNTLVFTDLNPSQFINNQTTIEKLDDLKSIAESETDRIKKAIRKVVFGTKKERQIETYIQQHQQELISLTDQLLKYFRPEEALRIYELSEEPSPTNLYKVVYGSLEELLTYIEKYFSKYFSLKAKIPDCYRIIANRDFQEYLPDIEYSLKRKGVNIRLLQIVLVPFGQFKEIRNREKTSFRKLIYLKEMLKELQELAENEHENEELDGDILSNMMYLNYNSFRFFGYYTRFIKLCYQKEDTLYGQMENLAWFNKCISQTQIKPGVAYKPRQKSLKENLLDWLDEEVLYLEKQQQLSLNLSPNKYEDFPMDFKLHTNLSVAQLAYLIKVFIDSGVFKNRNQREVLRFLARFMRTKRAENVSAESLRTKFYNVEHNTKEGVKDLLINMINHIRKN</sequence>
<comment type="caution">
    <text evidence="1">The sequence shown here is derived from an EMBL/GenBank/DDBJ whole genome shotgun (WGS) entry which is preliminary data.</text>
</comment>
<dbReference type="EMBL" id="JAOYOD010000001">
    <property type="protein sequence ID" value="MCV9387891.1"/>
    <property type="molecule type" value="Genomic_DNA"/>
</dbReference>
<accession>A0ABT3CW13</accession>
<reference evidence="1 2" key="1">
    <citation type="submission" date="2022-10" db="EMBL/GenBank/DDBJ databases">
        <title>Comparative genomics and taxonomic characterization of three novel marine species of genus Reichenbachiella exhibiting antioxidant and polysaccharide degradation activities.</title>
        <authorList>
            <person name="Muhammad N."/>
            <person name="Lee Y.-J."/>
            <person name="Ko J."/>
            <person name="Kim S.-G."/>
        </authorList>
    </citation>
    <scope>NUCLEOTIDE SEQUENCE [LARGE SCALE GENOMIC DNA]</scope>
    <source>
        <strain evidence="1 2">ABR2-5</strain>
    </source>
</reference>
<evidence type="ECO:0000313" key="1">
    <source>
        <dbReference type="EMBL" id="MCV9387891.1"/>
    </source>
</evidence>
<proteinExistence type="predicted"/>
<gene>
    <name evidence="1" type="ORF">N7U62_14510</name>
</gene>
<keyword evidence="2" id="KW-1185">Reference proteome</keyword>